<dbReference type="Proteomes" id="UP000739538">
    <property type="component" value="Unassembled WGS sequence"/>
</dbReference>
<reference evidence="2" key="2">
    <citation type="journal article" date="2021" name="Microbiome">
        <title>Successional dynamics and alternative stable states in a saline activated sludge microbial community over 9 years.</title>
        <authorList>
            <person name="Wang Y."/>
            <person name="Ye J."/>
            <person name="Ju F."/>
            <person name="Liu L."/>
            <person name="Boyd J.A."/>
            <person name="Deng Y."/>
            <person name="Parks D.H."/>
            <person name="Jiang X."/>
            <person name="Yin X."/>
            <person name="Woodcroft B.J."/>
            <person name="Tyson G.W."/>
            <person name="Hugenholtz P."/>
            <person name="Polz M.F."/>
            <person name="Zhang T."/>
        </authorList>
    </citation>
    <scope>NUCLEOTIDE SEQUENCE</scope>
    <source>
        <strain evidence="2">HKST-UBA02</strain>
    </source>
</reference>
<dbReference type="GO" id="GO:0005737">
    <property type="term" value="C:cytoplasm"/>
    <property type="evidence" value="ECO:0007669"/>
    <property type="project" value="TreeGrafter"/>
</dbReference>
<evidence type="ECO:0000313" key="2">
    <source>
        <dbReference type="EMBL" id="MCA9755949.1"/>
    </source>
</evidence>
<name>A0A956NB77_UNCEI</name>
<accession>A0A956NB77</accession>
<dbReference type="PANTHER" id="PTHR43792">
    <property type="entry name" value="GNAT FAMILY, PUTATIVE (AFU_ORTHOLOGUE AFUA_3G00765)-RELATED-RELATED"/>
    <property type="match status" value="1"/>
</dbReference>
<protein>
    <submittedName>
        <fullName evidence="2">GNAT family N-acetyltransferase</fullName>
    </submittedName>
</protein>
<dbReference type="PANTHER" id="PTHR43792:SF9">
    <property type="entry name" value="RIBOSOMAL-PROTEIN-ALANINE ACETYLTRANSFERASE"/>
    <property type="match status" value="1"/>
</dbReference>
<feature type="domain" description="N-acetyltransferase" evidence="1">
    <location>
        <begin position="1"/>
        <end position="172"/>
    </location>
</feature>
<evidence type="ECO:0000259" key="1">
    <source>
        <dbReference type="PROSITE" id="PS51186"/>
    </source>
</evidence>
<dbReference type="InterPro" id="IPR051531">
    <property type="entry name" value="N-acetyltransferase"/>
</dbReference>
<gene>
    <name evidence="2" type="ORF">KDA27_09120</name>
</gene>
<sequence length="184" mass="20886">MEVVPVLETERLQLRPIGQGDLEFVFRHFGDPAICRYLKDAPPVETTEEAQGIIDAFAPGSAKPQCRWILVQRSDGRPIGTCGYHHWVKAYNRAEIGYDLTESAWGKGLMREALVSVIEFGFGTMGLNRIEAFVHPENTASLGILERLHFQKEGVVRDLFYMDGVYYDHDLLSLLERDWRAGES</sequence>
<dbReference type="Pfam" id="PF13302">
    <property type="entry name" value="Acetyltransf_3"/>
    <property type="match status" value="1"/>
</dbReference>
<dbReference type="GO" id="GO:0008999">
    <property type="term" value="F:protein-N-terminal-alanine acetyltransferase activity"/>
    <property type="evidence" value="ECO:0007669"/>
    <property type="project" value="TreeGrafter"/>
</dbReference>
<dbReference type="PROSITE" id="PS51186">
    <property type="entry name" value="GNAT"/>
    <property type="match status" value="1"/>
</dbReference>
<dbReference type="InterPro" id="IPR000182">
    <property type="entry name" value="GNAT_dom"/>
</dbReference>
<organism evidence="2 3">
    <name type="scientific">Eiseniibacteriota bacterium</name>
    <dbReference type="NCBI Taxonomy" id="2212470"/>
    <lineage>
        <taxon>Bacteria</taxon>
        <taxon>Candidatus Eiseniibacteriota</taxon>
    </lineage>
</organism>
<dbReference type="EMBL" id="JAGQHS010000037">
    <property type="protein sequence ID" value="MCA9755949.1"/>
    <property type="molecule type" value="Genomic_DNA"/>
</dbReference>
<dbReference type="Gene3D" id="3.40.630.30">
    <property type="match status" value="1"/>
</dbReference>
<dbReference type="AlphaFoldDB" id="A0A956NB77"/>
<dbReference type="InterPro" id="IPR016181">
    <property type="entry name" value="Acyl_CoA_acyltransferase"/>
</dbReference>
<proteinExistence type="predicted"/>
<reference evidence="2" key="1">
    <citation type="submission" date="2020-04" db="EMBL/GenBank/DDBJ databases">
        <authorList>
            <person name="Zhang T."/>
        </authorList>
    </citation>
    <scope>NUCLEOTIDE SEQUENCE</scope>
    <source>
        <strain evidence="2">HKST-UBA02</strain>
    </source>
</reference>
<dbReference type="SUPFAM" id="SSF55729">
    <property type="entry name" value="Acyl-CoA N-acyltransferases (Nat)"/>
    <property type="match status" value="1"/>
</dbReference>
<evidence type="ECO:0000313" key="3">
    <source>
        <dbReference type="Proteomes" id="UP000739538"/>
    </source>
</evidence>
<comment type="caution">
    <text evidence="2">The sequence shown here is derived from an EMBL/GenBank/DDBJ whole genome shotgun (WGS) entry which is preliminary data.</text>
</comment>